<evidence type="ECO:0000313" key="3">
    <source>
        <dbReference type="Proteomes" id="UP000029121"/>
    </source>
</evidence>
<dbReference type="GO" id="GO:0070628">
    <property type="term" value="F:proteasome binding"/>
    <property type="evidence" value="ECO:0007669"/>
    <property type="project" value="TreeGrafter"/>
</dbReference>
<feature type="region of interest" description="Disordered" evidence="1">
    <location>
        <begin position="194"/>
        <end position="241"/>
    </location>
</feature>
<dbReference type="GO" id="GO:0031593">
    <property type="term" value="F:polyubiquitin modification-dependent protein binding"/>
    <property type="evidence" value="ECO:0007669"/>
    <property type="project" value="TreeGrafter"/>
</dbReference>
<dbReference type="SUPFAM" id="SSF54236">
    <property type="entry name" value="Ubiquitin-like"/>
    <property type="match status" value="1"/>
</dbReference>
<evidence type="ECO:0008006" key="4">
    <source>
        <dbReference type="Google" id="ProtNLM"/>
    </source>
</evidence>
<proteinExistence type="predicted"/>
<dbReference type="STRING" id="81985.R0HFV3"/>
<protein>
    <recommendedName>
        <fullName evidence="4">Ubiquitin-like domain-containing protein</fullName>
    </recommendedName>
</protein>
<feature type="compositionally biased region" description="Basic and acidic residues" evidence="1">
    <location>
        <begin position="224"/>
        <end position="241"/>
    </location>
</feature>
<dbReference type="AlphaFoldDB" id="R0HFV3"/>
<dbReference type="GO" id="GO:0005829">
    <property type="term" value="C:cytosol"/>
    <property type="evidence" value="ECO:0007669"/>
    <property type="project" value="TreeGrafter"/>
</dbReference>
<dbReference type="eggNOG" id="KOG0001">
    <property type="taxonomic scope" value="Eukaryota"/>
</dbReference>
<organism evidence="2 3">
    <name type="scientific">Capsella rubella</name>
    <dbReference type="NCBI Taxonomy" id="81985"/>
    <lineage>
        <taxon>Eukaryota</taxon>
        <taxon>Viridiplantae</taxon>
        <taxon>Streptophyta</taxon>
        <taxon>Embryophyta</taxon>
        <taxon>Tracheophyta</taxon>
        <taxon>Spermatophyta</taxon>
        <taxon>Magnoliopsida</taxon>
        <taxon>eudicotyledons</taxon>
        <taxon>Gunneridae</taxon>
        <taxon>Pentapetalae</taxon>
        <taxon>rosids</taxon>
        <taxon>malvids</taxon>
        <taxon>Brassicales</taxon>
        <taxon>Brassicaceae</taxon>
        <taxon>Camelineae</taxon>
        <taxon>Capsella</taxon>
    </lineage>
</organism>
<feature type="compositionally biased region" description="Polar residues" evidence="1">
    <location>
        <begin position="198"/>
        <end position="223"/>
    </location>
</feature>
<accession>R0HFV3</accession>
<evidence type="ECO:0000313" key="2">
    <source>
        <dbReference type="EMBL" id="EOA22668.1"/>
    </source>
</evidence>
<keyword evidence="3" id="KW-1185">Reference proteome</keyword>
<dbReference type="PANTHER" id="PTHR10621">
    <property type="entry name" value="UV EXCISION REPAIR PROTEIN RAD23"/>
    <property type="match status" value="1"/>
</dbReference>
<dbReference type="PANTHER" id="PTHR10621:SF38">
    <property type="entry name" value="UBIQUITIN DOMAIN-CONTAINING PROTEIN 7SL RNA1-RELATED"/>
    <property type="match status" value="1"/>
</dbReference>
<dbReference type="GO" id="GO:0005654">
    <property type="term" value="C:nucleoplasm"/>
    <property type="evidence" value="ECO:0007669"/>
    <property type="project" value="TreeGrafter"/>
</dbReference>
<dbReference type="Proteomes" id="UP000029121">
    <property type="component" value="Unassembled WGS sequence"/>
</dbReference>
<reference evidence="3" key="1">
    <citation type="journal article" date="2013" name="Nat. Genet.">
        <title>The Capsella rubella genome and the genomic consequences of rapid mating system evolution.</title>
        <authorList>
            <person name="Slotte T."/>
            <person name="Hazzouri K.M."/>
            <person name="Agren J.A."/>
            <person name="Koenig D."/>
            <person name="Maumus F."/>
            <person name="Guo Y.L."/>
            <person name="Steige K."/>
            <person name="Platts A.E."/>
            <person name="Escobar J.S."/>
            <person name="Newman L.K."/>
            <person name="Wang W."/>
            <person name="Mandakova T."/>
            <person name="Vello E."/>
            <person name="Smith L.M."/>
            <person name="Henz S.R."/>
            <person name="Steffen J."/>
            <person name="Takuno S."/>
            <person name="Brandvain Y."/>
            <person name="Coop G."/>
            <person name="Andolfatto P."/>
            <person name="Hu T.T."/>
            <person name="Blanchette M."/>
            <person name="Clark R.M."/>
            <person name="Quesneville H."/>
            <person name="Nordborg M."/>
            <person name="Gaut B.S."/>
            <person name="Lysak M.A."/>
            <person name="Jenkins J."/>
            <person name="Grimwood J."/>
            <person name="Chapman J."/>
            <person name="Prochnik S."/>
            <person name="Shu S."/>
            <person name="Rokhsar D."/>
            <person name="Schmutz J."/>
            <person name="Weigel D."/>
            <person name="Wright S.I."/>
        </authorList>
    </citation>
    <scope>NUCLEOTIDE SEQUENCE [LARGE SCALE GENOMIC DNA]</scope>
    <source>
        <strain evidence="3">cv. Monte Gargano</strain>
    </source>
</reference>
<dbReference type="Gene3D" id="3.10.20.90">
    <property type="entry name" value="Phosphatidylinositol 3-kinase Catalytic Subunit, Chain A, domain 1"/>
    <property type="match status" value="1"/>
</dbReference>
<dbReference type="EMBL" id="KB870810">
    <property type="protein sequence ID" value="EOA22668.1"/>
    <property type="molecule type" value="Genomic_DNA"/>
</dbReference>
<feature type="region of interest" description="Disordered" evidence="1">
    <location>
        <begin position="104"/>
        <end position="123"/>
    </location>
</feature>
<name>R0HFV3_9BRAS</name>
<dbReference type="GO" id="GO:0043130">
    <property type="term" value="F:ubiquitin binding"/>
    <property type="evidence" value="ECO:0007669"/>
    <property type="project" value="TreeGrafter"/>
</dbReference>
<dbReference type="GO" id="GO:0043161">
    <property type="term" value="P:proteasome-mediated ubiquitin-dependent protein catabolic process"/>
    <property type="evidence" value="ECO:0007669"/>
    <property type="project" value="TreeGrafter"/>
</dbReference>
<feature type="region of interest" description="Disordered" evidence="1">
    <location>
        <begin position="135"/>
        <end position="178"/>
    </location>
</feature>
<sequence length="352" mass="40093">MDVFFETQSGYTFEIELGYWDTVLEMKQKIEKYQHHLYIEQCKILHNSRVLVFVSPPYPNDQAPQTEQSPVPIPSNSVGDLIYGEDLPLTTELVSKIRPFFPEETDEVYDQDSPVVRNNDQSLPSEEAKQIMNGHQDSPVRNNDQSPPSDEAKQTINGHQDSPVRNNDQSPPSDAAKQITNGHQDLTVTVLDQELQTEKSPPSNSVKETVNIQDSSVKAVSNKDSNHQVPRTEKPPPLDSVKKVKYQDSRMKVRKKKKVREQRMFVLVTPYYGGGKVGLNIKVDVNTTDQVKKLRNELAQSYEMGLIPLPPHGYFLTHRNKVLNEDQSFEWNGVTPFDFTVEIRPKYVTPSS</sequence>
<gene>
    <name evidence="2" type="ORF">CARUB_v10003371mg</name>
</gene>
<dbReference type="InterPro" id="IPR029071">
    <property type="entry name" value="Ubiquitin-like_domsf"/>
</dbReference>
<evidence type="ECO:0000256" key="1">
    <source>
        <dbReference type="SAM" id="MobiDB-lite"/>
    </source>
</evidence>